<evidence type="ECO:0000256" key="1">
    <source>
        <dbReference type="SAM" id="MobiDB-lite"/>
    </source>
</evidence>
<evidence type="ECO:0000313" key="3">
    <source>
        <dbReference type="Proteomes" id="UP001224775"/>
    </source>
</evidence>
<protein>
    <submittedName>
        <fullName evidence="2">Uncharacterized protein</fullName>
    </submittedName>
</protein>
<accession>A0AAD9D9F9</accession>
<comment type="caution">
    <text evidence="2">The sequence shown here is derived from an EMBL/GenBank/DDBJ whole genome shotgun (WGS) entry which is preliminary data.</text>
</comment>
<evidence type="ECO:0000313" key="2">
    <source>
        <dbReference type="EMBL" id="KAK1738987.1"/>
    </source>
</evidence>
<feature type="region of interest" description="Disordered" evidence="1">
    <location>
        <begin position="46"/>
        <end position="70"/>
    </location>
</feature>
<dbReference type="Proteomes" id="UP001224775">
    <property type="component" value="Unassembled WGS sequence"/>
</dbReference>
<gene>
    <name evidence="2" type="ORF">QTG54_010303</name>
</gene>
<dbReference type="EMBL" id="JATAAI010000019">
    <property type="protein sequence ID" value="KAK1738987.1"/>
    <property type="molecule type" value="Genomic_DNA"/>
</dbReference>
<dbReference type="AlphaFoldDB" id="A0AAD9D9F9"/>
<organism evidence="2 3">
    <name type="scientific">Skeletonema marinoi</name>
    <dbReference type="NCBI Taxonomy" id="267567"/>
    <lineage>
        <taxon>Eukaryota</taxon>
        <taxon>Sar</taxon>
        <taxon>Stramenopiles</taxon>
        <taxon>Ochrophyta</taxon>
        <taxon>Bacillariophyta</taxon>
        <taxon>Coscinodiscophyceae</taxon>
        <taxon>Thalassiosirophycidae</taxon>
        <taxon>Thalassiosirales</taxon>
        <taxon>Skeletonemataceae</taxon>
        <taxon>Skeletonema</taxon>
        <taxon>Skeletonema marinoi-dohrnii complex</taxon>
    </lineage>
</organism>
<reference evidence="2" key="1">
    <citation type="submission" date="2023-06" db="EMBL/GenBank/DDBJ databases">
        <title>Survivors Of The Sea: Transcriptome response of Skeletonema marinoi to long-term dormancy.</title>
        <authorList>
            <person name="Pinder M.I.M."/>
            <person name="Kourtchenko O."/>
            <person name="Robertson E.K."/>
            <person name="Larsson T."/>
            <person name="Maumus F."/>
            <person name="Osuna-Cruz C.M."/>
            <person name="Vancaester E."/>
            <person name="Stenow R."/>
            <person name="Vandepoele K."/>
            <person name="Ploug H."/>
            <person name="Bruchert V."/>
            <person name="Godhe A."/>
            <person name="Topel M."/>
        </authorList>
    </citation>
    <scope>NUCLEOTIDE SEQUENCE</scope>
    <source>
        <strain evidence="2">R05AC</strain>
    </source>
</reference>
<keyword evidence="3" id="KW-1185">Reference proteome</keyword>
<name>A0AAD9D9F9_9STRA</name>
<proteinExistence type="predicted"/>
<sequence length="184" mass="20260">MGRGNASSPTVSFPIAVMSMKTLFFRGDSPTFQTLPTFAVGTLREKTLQDKGKTPSPQARDGSDNVTSDDRSNVEENIIFPTEVSLFNFYGSIYCVEIGSLGNGHGIGLTELDNDSSCIRVRQHKIENLSMNSESVSVGAIDNLLCIISRENKVTHFIDVADIFSDDRRVPHESIKLVSWQKVT</sequence>